<feature type="domain" description="Metalloprotease TldD/E N-terminal" evidence="5">
    <location>
        <begin position="23"/>
        <end position="81"/>
    </location>
</feature>
<organism evidence="8 9">
    <name type="scientific">Neomoorella humiferrea</name>
    <dbReference type="NCBI Taxonomy" id="676965"/>
    <lineage>
        <taxon>Bacteria</taxon>
        <taxon>Bacillati</taxon>
        <taxon>Bacillota</taxon>
        <taxon>Clostridia</taxon>
        <taxon>Neomoorellales</taxon>
        <taxon>Neomoorellaceae</taxon>
        <taxon>Neomoorella</taxon>
    </lineage>
</organism>
<evidence type="ECO:0000259" key="6">
    <source>
        <dbReference type="Pfam" id="PF19289"/>
    </source>
</evidence>
<evidence type="ECO:0000313" key="8">
    <source>
        <dbReference type="EMBL" id="PRR69915.1"/>
    </source>
</evidence>
<keyword evidence="4" id="KW-0482">Metalloprotease</keyword>
<sequence length="471" mass="50900">MLLPEGDLKAILEAALAEGGDFAEIFLERRRTTSISCEDNKIERVISGLEQGAGIRVIAGENTAYGYSNDLSRESLIQTAALVGKALKEQKRSAGRKGQISFHRPRPEVEFNIKKRPDQIPVAEKVALVERANAAARSVDGRITQVTIGYGDVIQEVTIANSEGVLVDDERVRCRFVVNAVASDGKVIQTGFESAGGHQGWELFEEVNPEEKARQAARRAVMMLEARPAPAGKMPVVMAGEAGGTMIHEACGHGLEADLVQKQLSVYAGKKGQKVASELITVIDDPTIPGKYGSFRFDDEGTPGQKTVLIENGILKEYMYDYLTARKEGRRSTGNGRRESYQDRPIPRMTNTYIAPGKDDPEAILRETKYGLLVKRMGGGQVNTTNGDFVFDVAEGYLIQDGKVGPAVRGATLTGNGPEVLKIIDRVGNDLGFALGTCGKDGQGVPVGDAQPTIRIPEMVVGGILDEEDKQ</sequence>
<proteinExistence type="inferred from homology"/>
<dbReference type="InterPro" id="IPR025502">
    <property type="entry name" value="TldD"/>
</dbReference>
<protein>
    <submittedName>
        <fullName evidence="8">Protease TldD</fullName>
    </submittedName>
</protein>
<dbReference type="InterPro" id="IPR051463">
    <property type="entry name" value="Peptidase_U62_metallo"/>
</dbReference>
<reference evidence="8 9" key="1">
    <citation type="submission" date="2018-03" db="EMBL/GenBank/DDBJ databases">
        <title>Genome sequence of Moorella humiferrea DSM 23265.</title>
        <authorList>
            <person name="Poehlein A."/>
            <person name="Daniel R."/>
        </authorList>
    </citation>
    <scope>NUCLEOTIDE SEQUENCE [LARGE SCALE GENOMIC DNA]</scope>
    <source>
        <strain evidence="8 9">DSM 23265</strain>
    </source>
</reference>
<dbReference type="AlphaFoldDB" id="A0A2T0AME7"/>
<evidence type="ECO:0000256" key="4">
    <source>
        <dbReference type="ARBA" id="ARBA00023049"/>
    </source>
</evidence>
<dbReference type="Pfam" id="PF19289">
    <property type="entry name" value="PmbA_TldD_3rd"/>
    <property type="match status" value="1"/>
</dbReference>
<dbReference type="Gene3D" id="3.30.2290.10">
    <property type="entry name" value="PmbA/TldD superfamily"/>
    <property type="match status" value="1"/>
</dbReference>
<dbReference type="InterPro" id="IPR035068">
    <property type="entry name" value="TldD/PmbA_N"/>
</dbReference>
<comment type="similarity">
    <text evidence="1">Belongs to the peptidase U62 family.</text>
</comment>
<keyword evidence="3" id="KW-0378">Hydrolase</keyword>
<dbReference type="InterPro" id="IPR045570">
    <property type="entry name" value="Metalloprtase-TldD/E_cen_dom"/>
</dbReference>
<evidence type="ECO:0000259" key="5">
    <source>
        <dbReference type="Pfam" id="PF01523"/>
    </source>
</evidence>
<accession>A0A2T0AME7</accession>
<dbReference type="GO" id="GO:0005829">
    <property type="term" value="C:cytosol"/>
    <property type="evidence" value="ECO:0007669"/>
    <property type="project" value="TreeGrafter"/>
</dbReference>
<dbReference type="PIRSF" id="PIRSF004919">
    <property type="entry name" value="TldD"/>
    <property type="match status" value="1"/>
</dbReference>
<dbReference type="GO" id="GO:0008237">
    <property type="term" value="F:metallopeptidase activity"/>
    <property type="evidence" value="ECO:0007669"/>
    <property type="project" value="UniProtKB-KW"/>
</dbReference>
<dbReference type="EMBL" id="PVXM01000050">
    <property type="protein sequence ID" value="PRR69915.1"/>
    <property type="molecule type" value="Genomic_DNA"/>
</dbReference>
<dbReference type="PANTHER" id="PTHR30624">
    <property type="entry name" value="UNCHARACTERIZED PROTEIN TLDD AND PMBA"/>
    <property type="match status" value="1"/>
</dbReference>
<dbReference type="InterPro" id="IPR002510">
    <property type="entry name" value="Metalloprtase-TldD/E_N"/>
</dbReference>
<comment type="caution">
    <text evidence="8">The sequence shown here is derived from an EMBL/GenBank/DDBJ whole genome shotgun (WGS) entry which is preliminary data.</text>
</comment>
<dbReference type="FunFam" id="3.30.2290.10:FF:000003">
    <property type="entry name" value="Zinc-dependent protease, TldD/PmbA family"/>
    <property type="match status" value="1"/>
</dbReference>
<gene>
    <name evidence="8" type="ORF">MOHU_21710</name>
</gene>
<dbReference type="SUPFAM" id="SSF111283">
    <property type="entry name" value="Putative modulator of DNA gyrase, PmbA/TldD"/>
    <property type="match status" value="1"/>
</dbReference>
<feature type="domain" description="Metalloprotease TldD/E C-terminal" evidence="6">
    <location>
        <begin position="232"/>
        <end position="463"/>
    </location>
</feature>
<evidence type="ECO:0000256" key="1">
    <source>
        <dbReference type="ARBA" id="ARBA00005836"/>
    </source>
</evidence>
<feature type="domain" description="Metalloprotease TldD/E central" evidence="7">
    <location>
        <begin position="116"/>
        <end position="224"/>
    </location>
</feature>
<evidence type="ECO:0000259" key="7">
    <source>
        <dbReference type="Pfam" id="PF19290"/>
    </source>
</evidence>
<evidence type="ECO:0000313" key="9">
    <source>
        <dbReference type="Proteomes" id="UP000238415"/>
    </source>
</evidence>
<dbReference type="Proteomes" id="UP000238415">
    <property type="component" value="Unassembled WGS sequence"/>
</dbReference>
<name>A0A2T0AME7_9FIRM</name>
<dbReference type="PANTHER" id="PTHR30624:SF4">
    <property type="entry name" value="METALLOPROTEASE TLDD"/>
    <property type="match status" value="1"/>
</dbReference>
<dbReference type="GO" id="GO:0006508">
    <property type="term" value="P:proteolysis"/>
    <property type="evidence" value="ECO:0007669"/>
    <property type="project" value="UniProtKB-KW"/>
</dbReference>
<keyword evidence="9" id="KW-1185">Reference proteome</keyword>
<dbReference type="RefSeq" id="WP_106006097.1">
    <property type="nucleotide sequence ID" value="NZ_CP136419.1"/>
</dbReference>
<evidence type="ECO:0000256" key="2">
    <source>
        <dbReference type="ARBA" id="ARBA00022670"/>
    </source>
</evidence>
<dbReference type="OrthoDB" id="9803213at2"/>
<dbReference type="Pfam" id="PF01523">
    <property type="entry name" value="PmbA_TldD_1st"/>
    <property type="match status" value="1"/>
</dbReference>
<dbReference type="InterPro" id="IPR045569">
    <property type="entry name" value="Metalloprtase-TldD/E_C"/>
</dbReference>
<keyword evidence="2 8" id="KW-0645">Protease</keyword>
<dbReference type="Pfam" id="PF19290">
    <property type="entry name" value="PmbA_TldD_2nd"/>
    <property type="match status" value="1"/>
</dbReference>
<dbReference type="InterPro" id="IPR036059">
    <property type="entry name" value="TldD/PmbA_sf"/>
</dbReference>
<evidence type="ECO:0000256" key="3">
    <source>
        <dbReference type="ARBA" id="ARBA00022801"/>
    </source>
</evidence>